<sequence>MADNAKHRIDTWTALMPNHTVAAVNLLTPSLGAAAAASAIGLGIASQMWGFWAGAFAGAFDLNSKTAEAGAPRVAADVDDLKTIIRGKTAAAPAKRLQVPVEPQVVSVETAIAAKLAPAVTTGADDLKLIAGIGPKLEQVLNGMGISTYAQIAGWTADEIAKVDDELKFGGRIVRDDWVGQANRLMGKP</sequence>
<evidence type="ECO:0000313" key="2">
    <source>
        <dbReference type="Proteomes" id="UP000550508"/>
    </source>
</evidence>
<reference evidence="1 2" key="1">
    <citation type="submission" date="2020-05" db="EMBL/GenBank/DDBJ databases">
        <authorList>
            <person name="Kim M.K."/>
        </authorList>
    </citation>
    <scope>NUCLEOTIDE SEQUENCE [LARGE SCALE GENOMIC DNA]</scope>
    <source>
        <strain evidence="1 2">BT25</strain>
    </source>
</reference>
<evidence type="ECO:0000313" key="1">
    <source>
        <dbReference type="EMBL" id="NTS29853.1"/>
    </source>
</evidence>
<dbReference type="Proteomes" id="UP000550508">
    <property type="component" value="Unassembled WGS sequence"/>
</dbReference>
<proteinExistence type="predicted"/>
<dbReference type="AlphaFoldDB" id="A0A849VPH4"/>
<dbReference type="Gene3D" id="1.10.150.20">
    <property type="entry name" value="5' to 3' exonuclease, C-terminal subdomain"/>
    <property type="match status" value="1"/>
</dbReference>
<dbReference type="EMBL" id="JABUMX010000001">
    <property type="protein sequence ID" value="NTS29853.1"/>
    <property type="molecule type" value="Genomic_DNA"/>
</dbReference>
<accession>A0A849VPH4</accession>
<name>A0A849VPH4_9HYPH</name>
<comment type="caution">
    <text evidence="1">The sequence shown here is derived from an EMBL/GenBank/DDBJ whole genome shotgun (WGS) entry which is preliminary data.</text>
</comment>
<organism evidence="1 2">
    <name type="scientific">Phyllobacterium pellucidum</name>
    <dbReference type="NCBI Taxonomy" id="2740464"/>
    <lineage>
        <taxon>Bacteria</taxon>
        <taxon>Pseudomonadati</taxon>
        <taxon>Pseudomonadota</taxon>
        <taxon>Alphaproteobacteria</taxon>
        <taxon>Hyphomicrobiales</taxon>
        <taxon>Phyllobacteriaceae</taxon>
        <taxon>Phyllobacterium</taxon>
    </lineage>
</organism>
<keyword evidence="2" id="KW-1185">Reference proteome</keyword>
<gene>
    <name evidence="1" type="ORF">HQ945_01170</name>
</gene>
<dbReference type="RefSeq" id="WP_174207586.1">
    <property type="nucleotide sequence ID" value="NZ_JABUMX010000001.1"/>
</dbReference>
<protein>
    <submittedName>
        <fullName evidence="1">5' DNA nuclease</fullName>
    </submittedName>
</protein>